<dbReference type="InterPro" id="IPR005149">
    <property type="entry name" value="Tscrpt_reg_PadR_N"/>
</dbReference>
<dbReference type="InterPro" id="IPR036390">
    <property type="entry name" value="WH_DNA-bd_sf"/>
</dbReference>
<dbReference type="InterPro" id="IPR036388">
    <property type="entry name" value="WH-like_DNA-bd_sf"/>
</dbReference>
<dbReference type="InterPro" id="IPR011991">
    <property type="entry name" value="ArsR-like_HTH"/>
</dbReference>
<evidence type="ECO:0000313" key="3">
    <source>
        <dbReference type="Proteomes" id="UP000240322"/>
    </source>
</evidence>
<name>A0A2R6ABE4_9ARCH</name>
<dbReference type="PANTHER" id="PTHR43252">
    <property type="entry name" value="TRANSCRIPTIONAL REGULATOR YQJI"/>
    <property type="match status" value="1"/>
</dbReference>
<dbReference type="EMBL" id="NEXE01000305">
    <property type="protein sequence ID" value="PSN83667.1"/>
    <property type="molecule type" value="Genomic_DNA"/>
</dbReference>
<reference evidence="2 3" key="1">
    <citation type="submission" date="2017-04" db="EMBL/GenBank/DDBJ databases">
        <title>Novel microbial lineages endemic to geothermal iron-oxide mats fill important gaps in the evolutionary history of Archaea.</title>
        <authorList>
            <person name="Jay Z.J."/>
            <person name="Beam J.P."/>
            <person name="Dlakic M."/>
            <person name="Rusch D.B."/>
            <person name="Kozubal M.A."/>
            <person name="Inskeep W.P."/>
        </authorList>
    </citation>
    <scope>NUCLEOTIDE SEQUENCE [LARGE SCALE GENOMIC DNA]</scope>
    <source>
        <strain evidence="2">OSP_D</strain>
    </source>
</reference>
<organism evidence="2 3">
    <name type="scientific">Candidatus Marsarchaeota G2 archaeon OSP_D</name>
    <dbReference type="NCBI Taxonomy" id="1978157"/>
    <lineage>
        <taxon>Archaea</taxon>
        <taxon>Candidatus Marsarchaeota</taxon>
        <taxon>Candidatus Marsarchaeota group 2</taxon>
    </lineage>
</organism>
<dbReference type="Gene3D" id="1.10.10.10">
    <property type="entry name" value="Winged helix-like DNA-binding domain superfamily/Winged helix DNA-binding domain"/>
    <property type="match status" value="1"/>
</dbReference>
<sequence length="122" mass="14421">MTCVPRGCCRCGPFRVNVIPQGLLKPYILRLLSEKPMHGYEIMEEIFERTKGLWRPGPSAVYPTLTWLEEKGYIEEVEGQVKGEKARRPYQITEKGREALRDYEKFKSEWLENISALREVWW</sequence>
<feature type="domain" description="Transcription regulator PadR N-terminal" evidence="1">
    <location>
        <begin position="28"/>
        <end position="101"/>
    </location>
</feature>
<dbReference type="PANTHER" id="PTHR43252:SF5">
    <property type="entry name" value="TRANSCRIPTIONAL REGULATOR, PADR-LIKE FAMILY"/>
    <property type="match status" value="1"/>
</dbReference>
<comment type="caution">
    <text evidence="2">The sequence shown here is derived from an EMBL/GenBank/DDBJ whole genome shotgun (WGS) entry which is preliminary data.</text>
</comment>
<evidence type="ECO:0000259" key="1">
    <source>
        <dbReference type="Pfam" id="PF03551"/>
    </source>
</evidence>
<protein>
    <recommendedName>
        <fullName evidence="1">Transcription regulator PadR N-terminal domain-containing protein</fullName>
    </recommendedName>
</protein>
<accession>A0A2R6ABE4</accession>
<dbReference type="Pfam" id="PF03551">
    <property type="entry name" value="PadR"/>
    <property type="match status" value="1"/>
</dbReference>
<dbReference type="AlphaFoldDB" id="A0A2R6ABE4"/>
<proteinExistence type="predicted"/>
<gene>
    <name evidence="2" type="ORF">B9Q03_13360</name>
</gene>
<evidence type="ECO:0000313" key="2">
    <source>
        <dbReference type="EMBL" id="PSN83667.1"/>
    </source>
</evidence>
<dbReference type="CDD" id="cd00090">
    <property type="entry name" value="HTH_ARSR"/>
    <property type="match status" value="1"/>
</dbReference>
<dbReference type="Proteomes" id="UP000240322">
    <property type="component" value="Unassembled WGS sequence"/>
</dbReference>
<dbReference type="SUPFAM" id="SSF46785">
    <property type="entry name" value="Winged helix' DNA-binding domain"/>
    <property type="match status" value="1"/>
</dbReference>